<reference evidence="2" key="2">
    <citation type="submission" date="2010-11" db="EMBL/GenBank/DDBJ databases">
        <authorList>
            <consortium name="The Broad Institute Genome Sequencing Platform"/>
            <person name="Earl A."/>
            <person name="Ward D."/>
            <person name="Feldgarden M."/>
            <person name="Gevers D."/>
            <person name="Butler R."/>
            <person name="Young S.K."/>
            <person name="Zeng Q."/>
            <person name="Gargeya S."/>
            <person name="Fitzgerald M."/>
            <person name="Haas B."/>
            <person name="Abouelleil A."/>
            <person name="Alvarado L."/>
            <person name="Arachchi H.M."/>
            <person name="Berlin A."/>
            <person name="Brown A."/>
            <person name="Chapman S.B."/>
            <person name="Chen Z."/>
            <person name="Dunbar C."/>
            <person name="Freedman E."/>
            <person name="Gearin G."/>
            <person name="Gellesch M."/>
            <person name="Goldberg J."/>
            <person name="Griggs A."/>
            <person name="Gujja S."/>
            <person name="Heilman E."/>
            <person name="Heiman D."/>
            <person name="Howarth C."/>
            <person name="Larson L."/>
            <person name="Lui A."/>
            <person name="MacDonald P.J.P."/>
            <person name="Mehta T."/>
            <person name="Montmayeur A."/>
            <person name="Murphy C."/>
            <person name="Neiman D."/>
            <person name="Pearson M."/>
            <person name="Priest M."/>
            <person name="Roberts A."/>
            <person name="Saif S."/>
            <person name="Shea T."/>
            <person name="Shenoy N."/>
            <person name="Sisk P."/>
            <person name="Stolte C."/>
            <person name="Sykes S."/>
            <person name="White J."/>
            <person name="Yandava C."/>
            <person name="Wortman J."/>
            <person name="Nusbaum C."/>
            <person name="Birren B."/>
        </authorList>
    </citation>
    <scope>NUCLEOTIDE SEQUENCE</scope>
    <source>
        <strain evidence="2">P1A1 Lamole</strain>
    </source>
</reference>
<evidence type="ECO:0000313" key="4">
    <source>
        <dbReference type="Proteomes" id="UP000017200"/>
    </source>
</evidence>
<reference evidence="3" key="4">
    <citation type="submission" date="2015-06" db="UniProtKB">
        <authorList>
            <consortium name="EnsemblFungi"/>
        </authorList>
    </citation>
    <scope>IDENTIFICATION</scope>
</reference>
<evidence type="ECO:0000313" key="2">
    <source>
        <dbReference type="EMBL" id="KDE09201.1"/>
    </source>
</evidence>
<feature type="region of interest" description="Disordered" evidence="1">
    <location>
        <begin position="7"/>
        <end position="52"/>
    </location>
</feature>
<dbReference type="Proteomes" id="UP000017200">
    <property type="component" value="Unassembled WGS sequence"/>
</dbReference>
<sequence length="495" mass="52517">MDVYQMQQQMQQLQLRQQQQQQRVRHRSAPGSAPAGTFSAASGDPSSARSPRMSDVHVFHNQMNMMPPRSPQQHVSIAYTPESQYLAQLQAQLQHQSQLLLLNQQALAAQRHEAEAAFQAMTLGQLAQHPNSFGSGATQVQTFQATRPRTTQLNGFGIVSPKEAVALERAPSARSDTTGPSAIDEINAMSNPLVASALARRKRQSVNLEAAVSSEQTSRVAAPPSSTTDADPSISPSTDSSSTWERHGRSSSMNSSSTASSLIRTPPMPIDPPAFILSRPGEPFPDTSGSEGGSSRAGSPTTAEMPFKQRPSIKARLEQVPTLPAEGLNTLSDPEVFELVLDRPGSGGAGASPPRASHLSKLESVLKGRRQRVTSTPTSTVELQDASVQVVSVAPSLSPFAAAFVPPSPVSYTPSSPSFNGSSPQVPSSPFSGGYRSNRPAAVPGTASASRQPRGPPSDLNGNFATRMRRKAVQALLQGRVDRVAAGQDELMPAV</sequence>
<feature type="compositionally biased region" description="Low complexity" evidence="1">
    <location>
        <begin position="405"/>
        <end position="418"/>
    </location>
</feature>
<feature type="region of interest" description="Disordered" evidence="1">
    <location>
        <begin position="340"/>
        <end position="359"/>
    </location>
</feature>
<name>U5GZB9_USTV1</name>
<protein>
    <submittedName>
        <fullName evidence="2 3">Uncharacterized protein</fullName>
    </submittedName>
</protein>
<feature type="compositionally biased region" description="Polar residues" evidence="1">
    <location>
        <begin position="419"/>
        <end position="431"/>
    </location>
</feature>
<dbReference type="OrthoDB" id="2537929at2759"/>
<feature type="compositionally biased region" description="Low complexity" evidence="1">
    <location>
        <begin position="221"/>
        <end position="243"/>
    </location>
</feature>
<dbReference type="InParanoid" id="U5GZB9"/>
<dbReference type="AlphaFoldDB" id="U5GZB9"/>
<dbReference type="EnsemblFungi" id="MVLG_00523T0">
    <property type="protein sequence ID" value="MVLG_00523T0"/>
    <property type="gene ID" value="MVLG_00523"/>
</dbReference>
<organism evidence="2">
    <name type="scientific">Microbotryum lychnidis-dioicae (strain p1A1 Lamole / MvSl-1064)</name>
    <name type="common">Anther smut fungus</name>
    <dbReference type="NCBI Taxonomy" id="683840"/>
    <lineage>
        <taxon>Eukaryota</taxon>
        <taxon>Fungi</taxon>
        <taxon>Dikarya</taxon>
        <taxon>Basidiomycota</taxon>
        <taxon>Pucciniomycotina</taxon>
        <taxon>Microbotryomycetes</taxon>
        <taxon>Microbotryales</taxon>
        <taxon>Microbotryaceae</taxon>
        <taxon>Microbotryum</taxon>
    </lineage>
</organism>
<evidence type="ECO:0000313" key="3">
    <source>
        <dbReference type="EnsemblFungi" id="MVLG_00523T0"/>
    </source>
</evidence>
<feature type="region of interest" description="Disordered" evidence="1">
    <location>
        <begin position="209"/>
        <end position="311"/>
    </location>
</feature>
<accession>U5GZB9</accession>
<proteinExistence type="predicted"/>
<feature type="compositionally biased region" description="Low complexity" evidence="1">
    <location>
        <begin position="250"/>
        <end position="261"/>
    </location>
</feature>
<feature type="compositionally biased region" description="Low complexity" evidence="1">
    <location>
        <begin position="7"/>
        <end position="22"/>
    </location>
</feature>
<feature type="region of interest" description="Disordered" evidence="1">
    <location>
        <begin position="405"/>
        <end position="467"/>
    </location>
</feature>
<evidence type="ECO:0000256" key="1">
    <source>
        <dbReference type="SAM" id="MobiDB-lite"/>
    </source>
</evidence>
<keyword evidence="4" id="KW-1185">Reference proteome</keyword>
<dbReference type="HOGENOM" id="CLU_551188_0_0_1"/>
<dbReference type="EMBL" id="AEIJ01000045">
    <property type="status" value="NOT_ANNOTATED_CDS"/>
    <property type="molecule type" value="Genomic_DNA"/>
</dbReference>
<dbReference type="EMBL" id="GL541645">
    <property type="protein sequence ID" value="KDE09201.1"/>
    <property type="molecule type" value="Genomic_DNA"/>
</dbReference>
<gene>
    <name evidence="2" type="ORF">MVLG_00523</name>
</gene>
<reference evidence="2 4" key="3">
    <citation type="journal article" date="2015" name="BMC Genomics">
        <title>Sex and parasites: genomic and transcriptomic analysis of Microbotryum lychnidis-dioicae, the biotrophic and plant-castrating anther smut fungus.</title>
        <authorList>
            <person name="Perlin M.H."/>
            <person name="Amselem J."/>
            <person name="Fontanillas E."/>
            <person name="Toh S.S."/>
            <person name="Chen Z."/>
            <person name="Goldberg J."/>
            <person name="Duplessis S."/>
            <person name="Henrissat B."/>
            <person name="Young S."/>
            <person name="Zeng Q."/>
            <person name="Aguileta G."/>
            <person name="Petit E."/>
            <person name="Badouin H."/>
            <person name="Andrews J."/>
            <person name="Razeeq D."/>
            <person name="Gabaldon T."/>
            <person name="Quesneville H."/>
            <person name="Giraud T."/>
            <person name="Hood M.E."/>
            <person name="Schultz D.J."/>
            <person name="Cuomo C.A."/>
        </authorList>
    </citation>
    <scope>NUCLEOTIDE SEQUENCE [LARGE SCALE GENOMIC DNA]</scope>
    <source>
        <strain evidence="2">P1A1 Lamole</strain>
        <strain evidence="4">p1A1 Lamole</strain>
    </source>
</reference>
<reference evidence="4" key="1">
    <citation type="submission" date="2010-11" db="EMBL/GenBank/DDBJ databases">
        <title>The genome sequence of Microbotryum violaceum strain p1A1 Lamole.</title>
        <authorList>
            <person name="Cuomo C."/>
            <person name="Perlin M."/>
            <person name="Young S.K."/>
            <person name="Zeng Q."/>
            <person name="Gargeya S."/>
            <person name="Alvarado L."/>
            <person name="Berlin A."/>
            <person name="Chapman S.B."/>
            <person name="Chen Z."/>
            <person name="Freedman E."/>
            <person name="Gellesch M."/>
            <person name="Goldberg J."/>
            <person name="Griggs A."/>
            <person name="Gujja S."/>
            <person name="Heilman E."/>
            <person name="Heiman D."/>
            <person name="Howarth C."/>
            <person name="Mehta T."/>
            <person name="Neiman D."/>
            <person name="Pearson M."/>
            <person name="Roberts A."/>
            <person name="Saif S."/>
            <person name="Shea T."/>
            <person name="Shenoy N."/>
            <person name="Sisk P."/>
            <person name="Stolte C."/>
            <person name="Sykes S."/>
            <person name="White J."/>
            <person name="Yandava C."/>
            <person name="Haas B."/>
            <person name="Nusbaum C."/>
            <person name="Birren B."/>
        </authorList>
    </citation>
    <scope>NUCLEOTIDE SEQUENCE [LARGE SCALE GENOMIC DNA]</scope>
    <source>
        <strain evidence="4">p1A1 Lamole</strain>
    </source>
</reference>